<evidence type="ECO:0000256" key="1">
    <source>
        <dbReference type="SAM" id="Phobius"/>
    </source>
</evidence>
<name>A0A844CJN4_9RHOB</name>
<dbReference type="EMBL" id="SZWE01000001">
    <property type="protein sequence ID" value="MRU14882.1"/>
    <property type="molecule type" value="Genomic_DNA"/>
</dbReference>
<keyword evidence="1" id="KW-1133">Transmembrane helix</keyword>
<feature type="transmembrane region" description="Helical" evidence="1">
    <location>
        <begin position="86"/>
        <end position="105"/>
    </location>
</feature>
<dbReference type="OrthoDB" id="582407at2"/>
<dbReference type="RefSeq" id="WP_154149705.1">
    <property type="nucleotide sequence ID" value="NZ_SZWE01000001.1"/>
</dbReference>
<keyword evidence="1" id="KW-0812">Transmembrane</keyword>
<gene>
    <name evidence="2" type="ORF">FDP25_05495</name>
</gene>
<protein>
    <submittedName>
        <fullName evidence="2">VanZ family protein</fullName>
    </submittedName>
</protein>
<evidence type="ECO:0000313" key="3">
    <source>
        <dbReference type="Proteomes" id="UP000564704"/>
    </source>
</evidence>
<feature type="transmembrane region" description="Helical" evidence="1">
    <location>
        <begin position="38"/>
        <end position="54"/>
    </location>
</feature>
<dbReference type="Proteomes" id="UP000564704">
    <property type="component" value="Unassembled WGS sequence"/>
</dbReference>
<comment type="caution">
    <text evidence="2">The sequence shown here is derived from an EMBL/GenBank/DDBJ whole genome shotgun (WGS) entry which is preliminary data.</text>
</comment>
<reference evidence="2 3" key="1">
    <citation type="submission" date="2019-05" db="EMBL/GenBank/DDBJ databases">
        <title>Roseovarius bejariae sp. nov., a moderately halophylic bacterium isolated from a saline soil in Rambla Salada (Murcia).</title>
        <authorList>
            <person name="Castro D.J."/>
            <person name="Gomez-Altuve A."/>
            <person name="Reina J.C."/>
            <person name="Rodriguez M."/>
            <person name="Sampedro I."/>
            <person name="Llamas I."/>
            <person name="Martinez-Checa F."/>
        </authorList>
    </citation>
    <scope>NUCLEOTIDE SEQUENCE [LARGE SCALE GENOMIC DNA]</scope>
    <source>
        <strain evidence="2 3">A21</strain>
    </source>
</reference>
<dbReference type="AlphaFoldDB" id="A0A844CJN4"/>
<proteinExistence type="predicted"/>
<evidence type="ECO:0000313" key="2">
    <source>
        <dbReference type="EMBL" id="MRU14882.1"/>
    </source>
</evidence>
<keyword evidence="1" id="KW-0472">Membrane</keyword>
<accession>A0A844CJN4</accession>
<organism evidence="2 3">
    <name type="scientific">Roseovarius bejariae</name>
    <dbReference type="NCBI Taxonomy" id="2576383"/>
    <lineage>
        <taxon>Bacteria</taxon>
        <taxon>Pseudomonadati</taxon>
        <taxon>Pseudomonadota</taxon>
        <taxon>Alphaproteobacteria</taxon>
        <taxon>Rhodobacterales</taxon>
        <taxon>Roseobacteraceae</taxon>
        <taxon>Roseovarius</taxon>
    </lineage>
</organism>
<sequence>MPYPIALFLTLLIGAVIGWFTLTPPGEAGAPLPLTDKQLHALAFGLMVLPVALTRPRALYWIAPLALLYGAVIEVIQPSVGRSGEWADLLADGLGIALVCGLGALRGRVFKAART</sequence>
<keyword evidence="3" id="KW-1185">Reference proteome</keyword>
<feature type="transmembrane region" description="Helical" evidence="1">
    <location>
        <begin position="61"/>
        <end position="80"/>
    </location>
</feature>